<feature type="transmembrane region" description="Helical" evidence="1">
    <location>
        <begin position="20"/>
        <end position="43"/>
    </location>
</feature>
<keyword evidence="1" id="KW-0472">Membrane</keyword>
<evidence type="ECO:0000256" key="1">
    <source>
        <dbReference type="SAM" id="Phobius"/>
    </source>
</evidence>
<proteinExistence type="predicted"/>
<dbReference type="Proteomes" id="UP001371305">
    <property type="component" value="Unassembled WGS sequence"/>
</dbReference>
<name>A0ABU9AQ94_9BACT</name>
<evidence type="ECO:0000313" key="3">
    <source>
        <dbReference type="Proteomes" id="UP001371305"/>
    </source>
</evidence>
<sequence length="515" mass="56320">MSRRERRKAAVAKGKTGNRWLIRGSVIAFCGAVVLLGGGYIGLRSWLHGESFRHMLATEAGKAIGVTCEFSPFRWSGTSMDTDSFTATGEGIVKSIDSEGLRVDVGLGGWWQGVWRIDEARARKIEVVVDATAADRVKKSPEVVVPPEAKAKKWYDSMVPHEVDVQMVDVGNSALKVITKSGPVSINGTSWKVTPDAAKGSYRAEGLDGTVKLPWKWAPPMALGKARLRYHNDSVSLSAADFRVYQSGRLDLNGEMSVKGDGYAFNGHLRDVLCSEVLPETWRQRVSGKVESEFTVENGPNGPIVKGSLNHTDGVLTALPLLDALAAYADTTRFRRLALNEGKVDYEWEDGALNLQKIIIGSEGLVRLEGSLKIGKQEQLDGHFRLGLVPGVLARIPGAETIVFSPGERGLLWTTLRITGTLDHPEEDLTERLIEAAGMRMIEIIPETGEKVLKFTKEVLNKDLQSHIKEGASGVIEQGREVIDQGREAIDDAKGVLKEVDGIFDVLRGKEKKDE</sequence>
<keyword evidence="3" id="KW-1185">Reference proteome</keyword>
<comment type="caution">
    <text evidence="2">The sequence shown here is derived from an EMBL/GenBank/DDBJ whole genome shotgun (WGS) entry which is preliminary data.</text>
</comment>
<dbReference type="RefSeq" id="WP_341403116.1">
    <property type="nucleotide sequence ID" value="NZ_JBBUKT010000001.1"/>
</dbReference>
<evidence type="ECO:0000313" key="2">
    <source>
        <dbReference type="EMBL" id="MEK7949698.1"/>
    </source>
</evidence>
<keyword evidence="1" id="KW-0812">Transmembrane</keyword>
<evidence type="ECO:0008006" key="4">
    <source>
        <dbReference type="Google" id="ProtNLM"/>
    </source>
</evidence>
<dbReference type="EMBL" id="JBBUKT010000001">
    <property type="protein sequence ID" value="MEK7949698.1"/>
    <property type="molecule type" value="Genomic_DNA"/>
</dbReference>
<keyword evidence="1" id="KW-1133">Transmembrane helix</keyword>
<organism evidence="2 3">
    <name type="scientific">Luteolibacter soli</name>
    <dbReference type="NCBI Taxonomy" id="3135280"/>
    <lineage>
        <taxon>Bacteria</taxon>
        <taxon>Pseudomonadati</taxon>
        <taxon>Verrucomicrobiota</taxon>
        <taxon>Verrucomicrobiia</taxon>
        <taxon>Verrucomicrobiales</taxon>
        <taxon>Verrucomicrobiaceae</taxon>
        <taxon>Luteolibacter</taxon>
    </lineage>
</organism>
<accession>A0ABU9AQ94</accession>
<reference evidence="2 3" key="1">
    <citation type="submission" date="2024-04" db="EMBL/GenBank/DDBJ databases">
        <title>Luteolibacter sp. isolated from soil.</title>
        <authorList>
            <person name="An J."/>
        </authorList>
    </citation>
    <scope>NUCLEOTIDE SEQUENCE [LARGE SCALE GENOMIC DNA]</scope>
    <source>
        <strain evidence="2 3">Y139</strain>
    </source>
</reference>
<gene>
    <name evidence="2" type="ORF">WKV53_04295</name>
</gene>
<protein>
    <recommendedName>
        <fullName evidence="4">AsmA-like C-terminal domain-containing protein</fullName>
    </recommendedName>
</protein>